<protein>
    <submittedName>
        <fullName evidence="1">Uncharacterized protein</fullName>
    </submittedName>
</protein>
<organism evidence="1 2">
    <name type="scientific">Stylosanthes scabra</name>
    <dbReference type="NCBI Taxonomy" id="79078"/>
    <lineage>
        <taxon>Eukaryota</taxon>
        <taxon>Viridiplantae</taxon>
        <taxon>Streptophyta</taxon>
        <taxon>Embryophyta</taxon>
        <taxon>Tracheophyta</taxon>
        <taxon>Spermatophyta</taxon>
        <taxon>Magnoliopsida</taxon>
        <taxon>eudicotyledons</taxon>
        <taxon>Gunneridae</taxon>
        <taxon>Pentapetalae</taxon>
        <taxon>rosids</taxon>
        <taxon>fabids</taxon>
        <taxon>Fabales</taxon>
        <taxon>Fabaceae</taxon>
        <taxon>Papilionoideae</taxon>
        <taxon>50 kb inversion clade</taxon>
        <taxon>dalbergioids sensu lato</taxon>
        <taxon>Dalbergieae</taxon>
        <taxon>Pterocarpus clade</taxon>
        <taxon>Stylosanthes</taxon>
    </lineage>
</organism>
<sequence>MASTSAIEDFDLITCTSTRAEFVLIFVARPVNILLVWSLKIEAIAPWFEPLLNDPSVFILIQSLGGGL</sequence>
<name>A0ABU6ZTT0_9FABA</name>
<comment type="caution">
    <text evidence="1">The sequence shown here is derived from an EMBL/GenBank/DDBJ whole genome shotgun (WGS) entry which is preliminary data.</text>
</comment>
<evidence type="ECO:0000313" key="1">
    <source>
        <dbReference type="EMBL" id="MED6225413.1"/>
    </source>
</evidence>
<dbReference type="Proteomes" id="UP001341840">
    <property type="component" value="Unassembled WGS sequence"/>
</dbReference>
<reference evidence="1 2" key="1">
    <citation type="journal article" date="2023" name="Plants (Basel)">
        <title>Bridging the Gap: Combining Genomics and Transcriptomics Approaches to Understand Stylosanthes scabra, an Orphan Legume from the Brazilian Caatinga.</title>
        <authorList>
            <person name="Ferreira-Neto J.R.C."/>
            <person name="da Silva M.D."/>
            <person name="Binneck E."/>
            <person name="de Melo N.F."/>
            <person name="da Silva R.H."/>
            <person name="de Melo A.L.T.M."/>
            <person name="Pandolfi V."/>
            <person name="Bustamante F.O."/>
            <person name="Brasileiro-Vidal A.C."/>
            <person name="Benko-Iseppon A.M."/>
        </authorList>
    </citation>
    <scope>NUCLEOTIDE SEQUENCE [LARGE SCALE GENOMIC DNA]</scope>
    <source>
        <tissue evidence="1">Leaves</tissue>
    </source>
</reference>
<proteinExistence type="predicted"/>
<keyword evidence="2" id="KW-1185">Reference proteome</keyword>
<evidence type="ECO:0000313" key="2">
    <source>
        <dbReference type="Proteomes" id="UP001341840"/>
    </source>
</evidence>
<dbReference type="EMBL" id="JASCZI010273861">
    <property type="protein sequence ID" value="MED6225413.1"/>
    <property type="molecule type" value="Genomic_DNA"/>
</dbReference>
<gene>
    <name evidence="1" type="ORF">PIB30_093522</name>
</gene>
<accession>A0ABU6ZTT0</accession>